<dbReference type="NCBIfam" id="TIGR01976">
    <property type="entry name" value="am_tr_V_VC1184"/>
    <property type="match status" value="1"/>
</dbReference>
<dbReference type="EMBL" id="CAFBIY010000153">
    <property type="protein sequence ID" value="CAB4852769.1"/>
    <property type="molecule type" value="Genomic_DNA"/>
</dbReference>
<evidence type="ECO:0000259" key="1">
    <source>
        <dbReference type="Pfam" id="PF00266"/>
    </source>
</evidence>
<dbReference type="InterPro" id="IPR015421">
    <property type="entry name" value="PyrdxlP-dep_Trfase_major"/>
</dbReference>
<dbReference type="Gene3D" id="3.40.640.10">
    <property type="entry name" value="Type I PLP-dependent aspartate aminotransferase-like (Major domain)"/>
    <property type="match status" value="1"/>
</dbReference>
<gene>
    <name evidence="3" type="ORF">UFOPK2656_01255</name>
    <name evidence="4" type="ORF">UFOPK3267_02289</name>
    <name evidence="5" type="ORF">UFOPK3651_01360</name>
    <name evidence="6" type="ORF">UFOPK3931_00523</name>
    <name evidence="2" type="ORF">UFOPK4189_01329</name>
</gene>
<dbReference type="InterPro" id="IPR011340">
    <property type="entry name" value="Cys_dSase-rel"/>
</dbReference>
<sequence>MTTFDLDTIRAQFPALALRHDDLPRTYFDNPAGTQVPTHVLDAMRTAMVEFNANMHGQFRTTLLATELEHEAHCAMADFYNAPSADEITFGPNMTTLTFQMTRVLGPLFQEGDEIITTHMEHDGNNTPWRRMAADRGLVVKTLPWSRDTYEFDLAELEALITPRTRFASLNYASNILGTINPIKQMVAMLKAAGAMTYVDAVQFAPHGAVDVQDLGCDFLVSSSYKFYGPHQGILFGRREITEQLDAYKLRVVPNSIPDKFETGTQSLEGQAGVLGAIDYLRWLGSTMGAAHVAAATAAGMKQRTAEIHGAMNAMVEYEQTLSDRLITGLQSINGVSVHGITDRTALDRRVPTVSITHPSMDPGDAATFLDQHGVYVWNGHSYALPVIEFLGVQDKGGVLRIGPTHYNTIEEIDRVVDLVGQYLAQH</sequence>
<proteinExistence type="predicted"/>
<name>A0A6J6A764_9ZZZZ</name>
<dbReference type="InterPro" id="IPR015422">
    <property type="entry name" value="PyrdxlP-dep_Trfase_small"/>
</dbReference>
<dbReference type="EMBL" id="CAFBOL010000008">
    <property type="protein sequence ID" value="CAB4976466.1"/>
    <property type="molecule type" value="Genomic_DNA"/>
</dbReference>
<dbReference type="SUPFAM" id="SSF53383">
    <property type="entry name" value="PLP-dependent transferases"/>
    <property type="match status" value="1"/>
</dbReference>
<dbReference type="PANTHER" id="PTHR43586:SF21">
    <property type="entry name" value="PYRIDOXAL PHOSPHATE (PLP)-DEPENDENT ASPARTATE AMINOTRANSFERASE SUPERFAMILY"/>
    <property type="match status" value="1"/>
</dbReference>
<protein>
    <submittedName>
        <fullName evidence="2">Unannotated protein</fullName>
    </submittedName>
</protein>
<dbReference type="EMBL" id="CAESGF010000006">
    <property type="protein sequence ID" value="CAB4363549.1"/>
    <property type="molecule type" value="Genomic_DNA"/>
</dbReference>
<organism evidence="2">
    <name type="scientific">freshwater metagenome</name>
    <dbReference type="NCBI Taxonomy" id="449393"/>
    <lineage>
        <taxon>unclassified sequences</taxon>
        <taxon>metagenomes</taxon>
        <taxon>ecological metagenomes</taxon>
    </lineage>
</organism>
<reference evidence="2" key="1">
    <citation type="submission" date="2020-05" db="EMBL/GenBank/DDBJ databases">
        <authorList>
            <person name="Chiriac C."/>
            <person name="Salcher M."/>
            <person name="Ghai R."/>
            <person name="Kavagutti S V."/>
        </authorList>
    </citation>
    <scope>NUCLEOTIDE SEQUENCE</scope>
</reference>
<accession>A0A6J6A764</accession>
<dbReference type="EMBL" id="CAFBMT010000006">
    <property type="protein sequence ID" value="CAB4929130.1"/>
    <property type="molecule type" value="Genomic_DNA"/>
</dbReference>
<dbReference type="InterPro" id="IPR000192">
    <property type="entry name" value="Aminotrans_V_dom"/>
</dbReference>
<dbReference type="PANTHER" id="PTHR43586">
    <property type="entry name" value="CYSTEINE DESULFURASE"/>
    <property type="match status" value="1"/>
</dbReference>
<dbReference type="Pfam" id="PF00266">
    <property type="entry name" value="Aminotran_5"/>
    <property type="match status" value="1"/>
</dbReference>
<evidence type="ECO:0000313" key="2">
    <source>
        <dbReference type="EMBL" id="CAB4363549.1"/>
    </source>
</evidence>
<evidence type="ECO:0000313" key="5">
    <source>
        <dbReference type="EMBL" id="CAB4929130.1"/>
    </source>
</evidence>
<dbReference type="AlphaFoldDB" id="A0A6J6A764"/>
<evidence type="ECO:0000313" key="6">
    <source>
        <dbReference type="EMBL" id="CAB4976466.1"/>
    </source>
</evidence>
<dbReference type="InterPro" id="IPR015424">
    <property type="entry name" value="PyrdxlP-dep_Trfase"/>
</dbReference>
<evidence type="ECO:0000313" key="3">
    <source>
        <dbReference type="EMBL" id="CAB4719973.1"/>
    </source>
</evidence>
<dbReference type="EMBL" id="CAEZYF010000006">
    <property type="protein sequence ID" value="CAB4719973.1"/>
    <property type="molecule type" value="Genomic_DNA"/>
</dbReference>
<evidence type="ECO:0000313" key="4">
    <source>
        <dbReference type="EMBL" id="CAB4852769.1"/>
    </source>
</evidence>
<dbReference type="Gene3D" id="3.90.1150.10">
    <property type="entry name" value="Aspartate Aminotransferase, domain 1"/>
    <property type="match status" value="1"/>
</dbReference>
<feature type="domain" description="Aminotransferase class V" evidence="1">
    <location>
        <begin position="26"/>
        <end position="299"/>
    </location>
</feature>